<dbReference type="Gene3D" id="3.90.320.10">
    <property type="match status" value="1"/>
</dbReference>
<accession>A0AAD9ND78</accession>
<dbReference type="PANTHER" id="PTHR46609">
    <property type="entry name" value="EXONUCLEASE, PHAGE-TYPE/RECB, C-TERMINAL DOMAIN-CONTAINING PROTEIN"/>
    <property type="match status" value="1"/>
</dbReference>
<sequence>MGYGTIDLSKRAAIAWGIDNESSAQEHYVKHQSTQHSQFKCVTVGLLISKSKPFVAASSDGAVVCGYCGKGCLEIKCTNKHKDNIHTASEDKTFCLDTNL</sequence>
<proteinExistence type="predicted"/>
<name>A0AAD9ND78_9ANNE</name>
<evidence type="ECO:0000259" key="1">
    <source>
        <dbReference type="PROSITE" id="PS00028"/>
    </source>
</evidence>
<organism evidence="2 3">
    <name type="scientific">Paralvinella palmiformis</name>
    <dbReference type="NCBI Taxonomy" id="53620"/>
    <lineage>
        <taxon>Eukaryota</taxon>
        <taxon>Metazoa</taxon>
        <taxon>Spiralia</taxon>
        <taxon>Lophotrochozoa</taxon>
        <taxon>Annelida</taxon>
        <taxon>Polychaeta</taxon>
        <taxon>Sedentaria</taxon>
        <taxon>Canalipalpata</taxon>
        <taxon>Terebellida</taxon>
        <taxon>Terebelliformia</taxon>
        <taxon>Alvinellidae</taxon>
        <taxon>Paralvinella</taxon>
    </lineage>
</organism>
<dbReference type="SUPFAM" id="SSF52980">
    <property type="entry name" value="Restriction endonuclease-like"/>
    <property type="match status" value="1"/>
</dbReference>
<dbReference type="GO" id="GO:0006281">
    <property type="term" value="P:DNA repair"/>
    <property type="evidence" value="ECO:0007669"/>
    <property type="project" value="UniProtKB-ARBA"/>
</dbReference>
<comment type="caution">
    <text evidence="2">The sequence shown here is derived from an EMBL/GenBank/DDBJ whole genome shotgun (WGS) entry which is preliminary data.</text>
</comment>
<gene>
    <name evidence="2" type="ORF">LSH36_46g07032</name>
</gene>
<evidence type="ECO:0000313" key="3">
    <source>
        <dbReference type="Proteomes" id="UP001208570"/>
    </source>
</evidence>
<dbReference type="PANTHER" id="PTHR46609:SF8">
    <property type="entry name" value="YQAJ VIRAL RECOMBINASE DOMAIN-CONTAINING PROTEIN"/>
    <property type="match status" value="1"/>
</dbReference>
<dbReference type="InterPro" id="IPR019080">
    <property type="entry name" value="YqaJ_viral_recombinase"/>
</dbReference>
<dbReference type="InterPro" id="IPR011604">
    <property type="entry name" value="PDDEXK-like_dom_sf"/>
</dbReference>
<dbReference type="EMBL" id="JAODUP010000046">
    <property type="protein sequence ID" value="KAK2165715.1"/>
    <property type="molecule type" value="Genomic_DNA"/>
</dbReference>
<feature type="domain" description="C2H2-type" evidence="1">
    <location>
        <begin position="65"/>
        <end position="86"/>
    </location>
</feature>
<reference evidence="2" key="1">
    <citation type="journal article" date="2023" name="Mol. Biol. Evol.">
        <title>Third-Generation Sequencing Reveals the Adaptive Role of the Epigenome in Three Deep-Sea Polychaetes.</title>
        <authorList>
            <person name="Perez M."/>
            <person name="Aroh O."/>
            <person name="Sun Y."/>
            <person name="Lan Y."/>
            <person name="Juniper S.K."/>
            <person name="Young C.R."/>
            <person name="Angers B."/>
            <person name="Qian P.Y."/>
        </authorList>
    </citation>
    <scope>NUCLEOTIDE SEQUENCE</scope>
    <source>
        <strain evidence="2">P08H-3</strain>
    </source>
</reference>
<evidence type="ECO:0000313" key="2">
    <source>
        <dbReference type="EMBL" id="KAK2165715.1"/>
    </source>
</evidence>
<dbReference type="InterPro" id="IPR011335">
    <property type="entry name" value="Restrct_endonuc-II-like"/>
</dbReference>
<dbReference type="InterPro" id="IPR051703">
    <property type="entry name" value="NF-kappa-B_Signaling_Reg"/>
</dbReference>
<dbReference type="Pfam" id="PF09588">
    <property type="entry name" value="YqaJ"/>
    <property type="match status" value="1"/>
</dbReference>
<keyword evidence="3" id="KW-1185">Reference proteome</keyword>
<dbReference type="AlphaFoldDB" id="A0AAD9ND78"/>
<dbReference type="InterPro" id="IPR013087">
    <property type="entry name" value="Znf_C2H2_type"/>
</dbReference>
<protein>
    <recommendedName>
        <fullName evidence="1">C2H2-type domain-containing protein</fullName>
    </recommendedName>
</protein>
<dbReference type="Proteomes" id="UP001208570">
    <property type="component" value="Unassembled WGS sequence"/>
</dbReference>
<dbReference type="PROSITE" id="PS00028">
    <property type="entry name" value="ZINC_FINGER_C2H2_1"/>
    <property type="match status" value="1"/>
</dbReference>